<feature type="compositionally biased region" description="Low complexity" evidence="1">
    <location>
        <begin position="716"/>
        <end position="727"/>
    </location>
</feature>
<dbReference type="InterPro" id="IPR052578">
    <property type="entry name" value="PI_Transfer_CRAL-TRIO"/>
</dbReference>
<dbReference type="InterPro" id="IPR001251">
    <property type="entry name" value="CRAL-TRIO_dom"/>
</dbReference>
<feature type="region of interest" description="Disordered" evidence="1">
    <location>
        <begin position="691"/>
        <end position="735"/>
    </location>
</feature>
<sequence>MSFRRTGSIGLPTSPLQGCREGVRTMQERREQVKPADVAWIRQQLSSQASQECTDAQINRFVRAANFNREQALKRLEETSAWMHEQQPGQIVCERCRDGHDPHYMHVCGFDMEGRPILYSVFNLAENRGIEENRRHMLSTFEQAIKMMGPGVEQWVWFADFKGFGWQDCDPRLAQIFLDVSAKHYPERLGLFLIIDPPRIFRGLWRMLQPYIDPATKKKVAVLPYDFNRGNSSTALQLFNANFDQATVNWLMSEMKENRERRIAQRKRYIYQDLVKSEYPLQPGHDNRGTRELVDCTSQNPRILRPMVDVSAAREAAGLSSISAVAAPSMEQSAKVAAADHSGTNGSLKQPNGHQHMHAEAGRTHLQAPHDSVESIGGAGSVGSHPVGTTVSSQPTHQQNFAQEQAKAVQQSSRAIRQQTPAVQQEGGLVSQSHISPTSPQQDPTLLEPTLQASSLQQGQIRMRGPATVPIELQQQQQQCASARQMGQPPLSPTHQQHLQPLGHTSVSHDTSIPTGNPHHSLHDSLAGNPASVPPGPAHQQHLHDPFLGSRHDHAAESGPTHKHIDDSSTGDSSLAHPRDHNQRLHDSSGVLPHHNAGVVYHESSPGYLPSSQSNLHVPALPSSGLRAGPMEGAKLLPRQQSGPAAASPPISQAPLMPPAPVQQPFAVLEQPSRTAAAQPTPVAVEQAMPALQEQQKAASSSGATGLEGQAAGPWSSQQHHILSQQQPEFGGSSRAHVTHAIMAQDSTRRLLEAQQEQQHQPLELLDLPPTLLARAQDTARL</sequence>
<feature type="compositionally biased region" description="Polar residues" evidence="1">
    <location>
        <begin position="430"/>
        <end position="444"/>
    </location>
</feature>
<dbReference type="Gene3D" id="3.40.525.10">
    <property type="entry name" value="CRAL-TRIO lipid binding domain"/>
    <property type="match status" value="1"/>
</dbReference>
<feature type="compositionally biased region" description="Low complexity" evidence="1">
    <location>
        <begin position="640"/>
        <end position="655"/>
    </location>
</feature>
<keyword evidence="4" id="KW-1185">Reference proteome</keyword>
<feature type="compositionally biased region" description="Polar residues" evidence="1">
    <location>
        <begin position="493"/>
        <end position="515"/>
    </location>
</feature>
<evidence type="ECO:0000259" key="2">
    <source>
        <dbReference type="PROSITE" id="PS50191"/>
    </source>
</evidence>
<feature type="region of interest" description="Disordered" evidence="1">
    <location>
        <begin position="473"/>
        <end position="659"/>
    </location>
</feature>
<proteinExistence type="predicted"/>
<dbReference type="SMART" id="SM00516">
    <property type="entry name" value="SEC14"/>
    <property type="match status" value="1"/>
</dbReference>
<evidence type="ECO:0000256" key="1">
    <source>
        <dbReference type="SAM" id="MobiDB-lite"/>
    </source>
</evidence>
<organism evidence="3 4">
    <name type="scientific">Apatococcus lobatus</name>
    <dbReference type="NCBI Taxonomy" id="904363"/>
    <lineage>
        <taxon>Eukaryota</taxon>
        <taxon>Viridiplantae</taxon>
        <taxon>Chlorophyta</taxon>
        <taxon>core chlorophytes</taxon>
        <taxon>Trebouxiophyceae</taxon>
        <taxon>Chlorellales</taxon>
        <taxon>Chlorellaceae</taxon>
        <taxon>Apatococcus</taxon>
    </lineage>
</organism>
<feature type="compositionally biased region" description="Basic and acidic residues" evidence="1">
    <location>
        <begin position="542"/>
        <end position="556"/>
    </location>
</feature>
<dbReference type="SUPFAM" id="SSF52087">
    <property type="entry name" value="CRAL/TRIO domain"/>
    <property type="match status" value="1"/>
</dbReference>
<feature type="compositionally biased region" description="Polar residues" evidence="1">
    <location>
        <begin position="693"/>
        <end position="704"/>
    </location>
</feature>
<dbReference type="Pfam" id="PF00650">
    <property type="entry name" value="CRAL_TRIO"/>
    <property type="match status" value="1"/>
</dbReference>
<gene>
    <name evidence="3" type="ORF">WJX74_001131</name>
</gene>
<dbReference type="PANTHER" id="PTHR45824">
    <property type="entry name" value="GH16843P"/>
    <property type="match status" value="1"/>
</dbReference>
<dbReference type="CDD" id="cd00170">
    <property type="entry name" value="SEC14"/>
    <property type="match status" value="1"/>
</dbReference>
<dbReference type="SUPFAM" id="SSF46938">
    <property type="entry name" value="CRAL/TRIO N-terminal domain"/>
    <property type="match status" value="1"/>
</dbReference>
<feature type="compositionally biased region" description="Polar residues" evidence="1">
    <location>
        <begin position="342"/>
        <end position="353"/>
    </location>
</feature>
<dbReference type="InterPro" id="IPR036273">
    <property type="entry name" value="CRAL/TRIO_N_dom_sf"/>
</dbReference>
<feature type="region of interest" description="Disordered" evidence="1">
    <location>
        <begin position="333"/>
        <end position="446"/>
    </location>
</feature>
<feature type="domain" description="CRAL-TRIO" evidence="2">
    <location>
        <begin position="109"/>
        <end position="223"/>
    </location>
</feature>
<name>A0AAW1R401_9CHLO</name>
<dbReference type="PANTHER" id="PTHR45824:SF29">
    <property type="entry name" value="GH16843P"/>
    <property type="match status" value="1"/>
</dbReference>
<dbReference type="InterPro" id="IPR036865">
    <property type="entry name" value="CRAL-TRIO_dom_sf"/>
</dbReference>
<protein>
    <recommendedName>
        <fullName evidence="2">CRAL-TRIO domain-containing protein</fullName>
    </recommendedName>
</protein>
<reference evidence="3 4" key="1">
    <citation type="journal article" date="2024" name="Nat. Commun.">
        <title>Phylogenomics reveals the evolutionary origins of lichenization in chlorophyte algae.</title>
        <authorList>
            <person name="Puginier C."/>
            <person name="Libourel C."/>
            <person name="Otte J."/>
            <person name="Skaloud P."/>
            <person name="Haon M."/>
            <person name="Grisel S."/>
            <person name="Petersen M."/>
            <person name="Berrin J.G."/>
            <person name="Delaux P.M."/>
            <person name="Dal Grande F."/>
            <person name="Keller J."/>
        </authorList>
    </citation>
    <scope>NUCLEOTIDE SEQUENCE [LARGE SCALE GENOMIC DNA]</scope>
    <source>
        <strain evidence="3 4">SAG 2145</strain>
    </source>
</reference>
<dbReference type="Proteomes" id="UP001438707">
    <property type="component" value="Unassembled WGS sequence"/>
</dbReference>
<accession>A0AAW1R401</accession>
<feature type="compositionally biased region" description="Basic and acidic residues" evidence="1">
    <location>
        <begin position="577"/>
        <end position="587"/>
    </location>
</feature>
<feature type="compositionally biased region" description="Polar residues" evidence="1">
    <location>
        <begin position="387"/>
        <end position="423"/>
    </location>
</feature>
<dbReference type="AlphaFoldDB" id="A0AAW1R401"/>
<comment type="caution">
    <text evidence="3">The sequence shown here is derived from an EMBL/GenBank/DDBJ whole genome shotgun (WGS) entry which is preliminary data.</text>
</comment>
<dbReference type="PROSITE" id="PS50191">
    <property type="entry name" value="CRAL_TRIO"/>
    <property type="match status" value="1"/>
</dbReference>
<evidence type="ECO:0000313" key="3">
    <source>
        <dbReference type="EMBL" id="KAK9828156.1"/>
    </source>
</evidence>
<dbReference type="GO" id="GO:0008526">
    <property type="term" value="F:phosphatidylinositol transfer activity"/>
    <property type="evidence" value="ECO:0007669"/>
    <property type="project" value="TreeGrafter"/>
</dbReference>
<dbReference type="EMBL" id="JALJOS010000016">
    <property type="protein sequence ID" value="KAK9828156.1"/>
    <property type="molecule type" value="Genomic_DNA"/>
</dbReference>
<evidence type="ECO:0000313" key="4">
    <source>
        <dbReference type="Proteomes" id="UP001438707"/>
    </source>
</evidence>